<evidence type="ECO:0000256" key="1">
    <source>
        <dbReference type="SAM" id="Coils"/>
    </source>
</evidence>
<name>A0A024WC64_PLAFA</name>
<evidence type="ECO:0000313" key="3">
    <source>
        <dbReference type="Proteomes" id="UP000030708"/>
    </source>
</evidence>
<reference evidence="2 3" key="1">
    <citation type="submission" date="2013-02" db="EMBL/GenBank/DDBJ databases">
        <title>The Genome Annotation of Plasmodium falciparum Tanzania (2000708).</title>
        <authorList>
            <consortium name="The Broad Institute Genome Sequencing Platform"/>
            <consortium name="The Broad Institute Genome Sequencing Center for Infectious Disease"/>
            <person name="Neafsey D."/>
            <person name="Hoffman S."/>
            <person name="Volkman S."/>
            <person name="Rosenthal P."/>
            <person name="Walker B."/>
            <person name="Young S.K."/>
            <person name="Zeng Q."/>
            <person name="Gargeya S."/>
            <person name="Fitzgerald M."/>
            <person name="Haas B."/>
            <person name="Abouelleil A."/>
            <person name="Allen A.W."/>
            <person name="Alvarado L."/>
            <person name="Arachchi H.M."/>
            <person name="Berlin A.M."/>
            <person name="Chapman S.B."/>
            <person name="Gainer-Dewar J."/>
            <person name="Goldberg J."/>
            <person name="Griggs A."/>
            <person name="Gujja S."/>
            <person name="Hansen M."/>
            <person name="Howarth C."/>
            <person name="Imamovic A."/>
            <person name="Ireland A."/>
            <person name="Larimer J."/>
            <person name="McCowan C."/>
            <person name="Murphy C."/>
            <person name="Pearson M."/>
            <person name="Poon T.W."/>
            <person name="Priest M."/>
            <person name="Roberts A."/>
            <person name="Saif S."/>
            <person name="Shea T."/>
            <person name="Sisk P."/>
            <person name="Sykes S."/>
            <person name="Wortman J."/>
            <person name="Nusbaum C."/>
            <person name="Birren B."/>
        </authorList>
    </citation>
    <scope>NUCLEOTIDE SEQUENCE [LARGE SCALE GENOMIC DNA]</scope>
    <source>
        <strain evidence="3">Tanzania (2000708)</strain>
    </source>
</reference>
<dbReference type="EMBL" id="KI926316">
    <property type="protein sequence ID" value="ETW38183.1"/>
    <property type="molecule type" value="Genomic_DNA"/>
</dbReference>
<gene>
    <name evidence="2" type="ORF">PFTANZ_01092</name>
</gene>
<reference evidence="2 3" key="2">
    <citation type="submission" date="2013-02" db="EMBL/GenBank/DDBJ databases">
        <title>The Genome Sequence of Plasmodium falciparum Tanzania (2000708).</title>
        <authorList>
            <consortium name="The Broad Institute Genome Sequencing Platform"/>
            <consortium name="The Broad Institute Genome Sequencing Center for Infectious Disease"/>
            <person name="Neafsey D."/>
            <person name="Cheeseman I."/>
            <person name="Volkman S."/>
            <person name="Adams J."/>
            <person name="Walker B."/>
            <person name="Young S.K."/>
            <person name="Zeng Q."/>
            <person name="Gargeya S."/>
            <person name="Fitzgerald M."/>
            <person name="Haas B."/>
            <person name="Abouelleil A."/>
            <person name="Alvarado L."/>
            <person name="Arachchi H.M."/>
            <person name="Berlin A.M."/>
            <person name="Chapman S.B."/>
            <person name="Dewar J."/>
            <person name="Goldberg J."/>
            <person name="Griggs A."/>
            <person name="Gujja S."/>
            <person name="Hansen M."/>
            <person name="Howarth C."/>
            <person name="Imamovic A."/>
            <person name="Larimer J."/>
            <person name="McCowan C."/>
            <person name="Murphy C."/>
            <person name="Neiman D."/>
            <person name="Pearson M."/>
            <person name="Priest M."/>
            <person name="Roberts A."/>
            <person name="Saif S."/>
            <person name="Shea T."/>
            <person name="Sisk P."/>
            <person name="Sykes S."/>
            <person name="Wortman J."/>
            <person name="Nusbaum C."/>
            <person name="Birren B."/>
        </authorList>
    </citation>
    <scope>NUCLEOTIDE SEQUENCE [LARGE SCALE GENOMIC DNA]</scope>
    <source>
        <strain evidence="3">Tanzania (2000708)</strain>
    </source>
</reference>
<dbReference type="Proteomes" id="UP000030708">
    <property type="component" value="Unassembled WGS sequence"/>
</dbReference>
<dbReference type="AlphaFoldDB" id="A0A024WC64"/>
<sequence>MENEQLNSLLFPDNTDEKDVNINVDISNKNEALENYLSLYTSQNIYDEPMNNNSNTLNNIGLNIAQNYIDSDFFNNLEWNKLTKNEINNINSLQNSNMNELFNHESYNNGTVFEEDIAKNINGISENDYSVEKDFKYYFYCKKKKKKKIVHMNIQIKLVTFIYFLYIPVLPFYENSIRHNEQYYHVEGIKNESNQEIEELNKSKIIKENENVKVQEDSHIIKEIELKCIDISSISNENTEGKENASVDILIKDSSNLKSEKNRMMYNECNLTNDFFETVNNINTEVSEKYNNLKDSCNKLLDVINKSDYEKKINDLLNFSQRNSELVDQFKQKSDECIQRCRKFETTSENIVGECINTLAHNSLLYAQWVSLHSCDIDQVDNILKDIKMFIQMNQ</sequence>
<keyword evidence="1" id="KW-0175">Coiled coil</keyword>
<organism evidence="2 3">
    <name type="scientific">Plasmodium falciparum Tanzania</name>
    <name type="common">2000708</name>
    <dbReference type="NCBI Taxonomy" id="1036725"/>
    <lineage>
        <taxon>Eukaryota</taxon>
        <taxon>Sar</taxon>
        <taxon>Alveolata</taxon>
        <taxon>Apicomplexa</taxon>
        <taxon>Aconoidasida</taxon>
        <taxon>Haemosporida</taxon>
        <taxon>Plasmodiidae</taxon>
        <taxon>Plasmodium</taxon>
        <taxon>Plasmodium (Laverania)</taxon>
    </lineage>
</organism>
<feature type="coiled-coil region" evidence="1">
    <location>
        <begin position="190"/>
        <end position="217"/>
    </location>
</feature>
<protein>
    <submittedName>
        <fullName evidence="2">Uncharacterized protein</fullName>
    </submittedName>
</protein>
<accession>A0A024WC64</accession>
<proteinExistence type="predicted"/>
<dbReference type="OrthoDB" id="376001at2759"/>
<evidence type="ECO:0000313" key="2">
    <source>
        <dbReference type="EMBL" id="ETW38183.1"/>
    </source>
</evidence>
<dbReference type="eggNOG" id="ENOG502QXSW">
    <property type="taxonomic scope" value="Eukaryota"/>
</dbReference>